<dbReference type="Pfam" id="PF08719">
    <property type="entry name" value="NADAR"/>
    <property type="match status" value="1"/>
</dbReference>
<organism evidence="4 5">
    <name type="scientific">Nocardiopsis suaedae</name>
    <dbReference type="NCBI Taxonomy" id="3018444"/>
    <lineage>
        <taxon>Bacteria</taxon>
        <taxon>Bacillati</taxon>
        <taxon>Actinomycetota</taxon>
        <taxon>Actinomycetes</taxon>
        <taxon>Streptosporangiales</taxon>
        <taxon>Nocardiopsidaceae</taxon>
        <taxon>Nocardiopsis</taxon>
    </lineage>
</organism>
<dbReference type="InterPro" id="IPR012816">
    <property type="entry name" value="NADAR"/>
</dbReference>
<gene>
    <name evidence="4" type="ORF">O4U47_16535</name>
</gene>
<dbReference type="Gene3D" id="1.10.357.40">
    <property type="entry name" value="YbiA-like"/>
    <property type="match status" value="1"/>
</dbReference>
<dbReference type="NCBIfam" id="TIGR02464">
    <property type="entry name" value="ribofla_fusion"/>
    <property type="match status" value="1"/>
</dbReference>
<dbReference type="RefSeq" id="WP_270678768.1">
    <property type="nucleotide sequence ID" value="NZ_JAQFWP010000030.1"/>
</dbReference>
<comment type="caution">
    <text evidence="4">The sequence shown here is derived from an EMBL/GenBank/DDBJ whole genome shotgun (WGS) entry which is preliminary data.</text>
</comment>
<name>A0ABT4TN66_9ACTN</name>
<evidence type="ECO:0000256" key="2">
    <source>
        <dbReference type="ARBA" id="ARBA00000751"/>
    </source>
</evidence>
<dbReference type="SUPFAM" id="SSF143990">
    <property type="entry name" value="YbiA-like"/>
    <property type="match status" value="1"/>
</dbReference>
<evidence type="ECO:0000259" key="3">
    <source>
        <dbReference type="Pfam" id="PF08719"/>
    </source>
</evidence>
<evidence type="ECO:0000256" key="1">
    <source>
        <dbReference type="ARBA" id="ARBA00000022"/>
    </source>
</evidence>
<feature type="domain" description="NADAR" evidence="3">
    <location>
        <begin position="32"/>
        <end position="189"/>
    </location>
</feature>
<proteinExistence type="predicted"/>
<reference evidence="4" key="1">
    <citation type="submission" date="2023-01" db="EMBL/GenBank/DDBJ databases">
        <title>Draft genome sequence of Nocardiopsis sp. LSu2-4 isolated from halophytes.</title>
        <authorList>
            <person name="Duangmal K."/>
            <person name="Chantavorakit T."/>
        </authorList>
    </citation>
    <scope>NUCLEOTIDE SEQUENCE</scope>
    <source>
        <strain evidence="4">LSu2-4</strain>
    </source>
</reference>
<evidence type="ECO:0000313" key="5">
    <source>
        <dbReference type="Proteomes" id="UP001165685"/>
    </source>
</evidence>
<sequence length="193" mass="21164">MAEQRDATGDTVTRGSLAEASARGERLRFLFFWGHAPARDGSIGKGCLSQWWPAGFDVDGEHYATAEHWMMAGKARLFGDDRAAARVLEAGTPGGAKHVGREVSGFDEDVWRAHRFDLVVRGSVEKFRQNPGLGGFLLGTGERILVEASPRDRIWGIGLAESDERALDPGRWKGENLLGFALMRARSLLAAER</sequence>
<dbReference type="EMBL" id="JAQFWP010000030">
    <property type="protein sequence ID" value="MDA2806123.1"/>
    <property type="molecule type" value="Genomic_DNA"/>
</dbReference>
<keyword evidence="5" id="KW-1185">Reference proteome</keyword>
<comment type="catalytic activity">
    <reaction evidence="2">
        <text>2,5-diamino-6-hydroxy-4-(5-phosphoribosylamino)-pyrimidine + H2O = 2,5,6-triamino-4-hydroxypyrimidine + D-ribose 5-phosphate</text>
        <dbReference type="Rhea" id="RHEA:23436"/>
        <dbReference type="ChEBI" id="CHEBI:15377"/>
        <dbReference type="ChEBI" id="CHEBI:58614"/>
        <dbReference type="ChEBI" id="CHEBI:78346"/>
        <dbReference type="ChEBI" id="CHEBI:137796"/>
    </reaction>
</comment>
<dbReference type="CDD" id="cd15457">
    <property type="entry name" value="NADAR"/>
    <property type="match status" value="1"/>
</dbReference>
<dbReference type="Proteomes" id="UP001165685">
    <property type="component" value="Unassembled WGS sequence"/>
</dbReference>
<dbReference type="InterPro" id="IPR037238">
    <property type="entry name" value="YbiA-like_sf"/>
</dbReference>
<comment type="catalytic activity">
    <reaction evidence="1">
        <text>5-amino-6-(5-phospho-D-ribosylamino)uracil + H2O = 5,6-diaminouracil + D-ribose 5-phosphate</text>
        <dbReference type="Rhea" id="RHEA:55020"/>
        <dbReference type="ChEBI" id="CHEBI:15377"/>
        <dbReference type="ChEBI" id="CHEBI:46252"/>
        <dbReference type="ChEBI" id="CHEBI:58453"/>
        <dbReference type="ChEBI" id="CHEBI:78346"/>
    </reaction>
</comment>
<protein>
    <submittedName>
        <fullName evidence="4">NADAR family protein</fullName>
    </submittedName>
</protein>
<accession>A0ABT4TN66</accession>
<evidence type="ECO:0000313" key="4">
    <source>
        <dbReference type="EMBL" id="MDA2806123.1"/>
    </source>
</evidence>